<accession>A0A852V6T7</accession>
<dbReference type="EMBL" id="JACCCO010000002">
    <property type="protein sequence ID" value="NYF41725.1"/>
    <property type="molecule type" value="Genomic_DNA"/>
</dbReference>
<protein>
    <recommendedName>
        <fullName evidence="3">PIN domain-containing protein</fullName>
    </recommendedName>
</protein>
<organism evidence="1 2">
    <name type="scientific">Streptosporangium sandarakinum</name>
    <dbReference type="NCBI Taxonomy" id="1260955"/>
    <lineage>
        <taxon>Bacteria</taxon>
        <taxon>Bacillati</taxon>
        <taxon>Actinomycetota</taxon>
        <taxon>Actinomycetes</taxon>
        <taxon>Streptosporangiales</taxon>
        <taxon>Streptosporangiaceae</taxon>
        <taxon>Streptosporangium</taxon>
    </lineage>
</organism>
<evidence type="ECO:0000313" key="1">
    <source>
        <dbReference type="EMBL" id="NYF41725.1"/>
    </source>
</evidence>
<dbReference type="RefSeq" id="WP_179823708.1">
    <property type="nucleotide sequence ID" value="NZ_JACCCO010000002.1"/>
</dbReference>
<keyword evidence="2" id="KW-1185">Reference proteome</keyword>
<sequence>MSTGPEGLTGHVLDYDALCHLLDGKSDYGREIVRQSVLRNTTLLLPALAAQCAAALRPAQTDALLAVPVITIGALTAADVAATTRLGPALTAPSRRRPPGGERDAELVAALAATHAVLLAESRGGWRIVTPTPHLYDGAPGVRLEILP</sequence>
<evidence type="ECO:0000313" key="2">
    <source>
        <dbReference type="Proteomes" id="UP000576393"/>
    </source>
</evidence>
<proteinExistence type="predicted"/>
<dbReference type="AlphaFoldDB" id="A0A852V6T7"/>
<name>A0A852V6T7_9ACTN</name>
<dbReference type="Proteomes" id="UP000576393">
    <property type="component" value="Unassembled WGS sequence"/>
</dbReference>
<comment type="caution">
    <text evidence="1">The sequence shown here is derived from an EMBL/GenBank/DDBJ whole genome shotgun (WGS) entry which is preliminary data.</text>
</comment>
<gene>
    <name evidence="1" type="ORF">HDA43_003926</name>
</gene>
<evidence type="ECO:0008006" key="3">
    <source>
        <dbReference type="Google" id="ProtNLM"/>
    </source>
</evidence>
<reference evidence="1 2" key="1">
    <citation type="submission" date="2020-07" db="EMBL/GenBank/DDBJ databases">
        <title>Sequencing the genomes of 1000 actinobacteria strains.</title>
        <authorList>
            <person name="Klenk H.-P."/>
        </authorList>
    </citation>
    <scope>NUCLEOTIDE SEQUENCE [LARGE SCALE GENOMIC DNA]</scope>
    <source>
        <strain evidence="1 2">DSM 45763</strain>
    </source>
</reference>